<dbReference type="InterPro" id="IPR023603">
    <property type="entry name" value="Low_specificity_L-TA-like"/>
</dbReference>
<evidence type="ECO:0000256" key="1">
    <source>
        <dbReference type="ARBA" id="ARBA00001933"/>
    </source>
</evidence>
<dbReference type="Proteomes" id="UP001295423">
    <property type="component" value="Unassembled WGS sequence"/>
</dbReference>
<dbReference type="PANTHER" id="PTHR48097">
    <property type="entry name" value="L-THREONINE ALDOLASE-RELATED"/>
    <property type="match status" value="1"/>
</dbReference>
<accession>A0AAD2G9L7</accession>
<evidence type="ECO:0000256" key="3">
    <source>
        <dbReference type="ARBA" id="ARBA00022898"/>
    </source>
</evidence>
<dbReference type="Gene3D" id="3.40.640.10">
    <property type="entry name" value="Type I PLP-dependent aspartate aminotransferase-like (Major domain)"/>
    <property type="match status" value="1"/>
</dbReference>
<organism evidence="7 8">
    <name type="scientific">Cylindrotheca closterium</name>
    <dbReference type="NCBI Taxonomy" id="2856"/>
    <lineage>
        <taxon>Eukaryota</taxon>
        <taxon>Sar</taxon>
        <taxon>Stramenopiles</taxon>
        <taxon>Ochrophyta</taxon>
        <taxon>Bacillariophyta</taxon>
        <taxon>Bacillariophyceae</taxon>
        <taxon>Bacillariophycidae</taxon>
        <taxon>Bacillariales</taxon>
        <taxon>Bacillariaceae</taxon>
        <taxon>Cylindrotheca</taxon>
    </lineage>
</organism>
<dbReference type="AlphaFoldDB" id="A0AAD2G9L7"/>
<evidence type="ECO:0000313" key="7">
    <source>
        <dbReference type="EMBL" id="CAJ1966901.1"/>
    </source>
</evidence>
<feature type="domain" description="Aromatic amino acid beta-eliminating lyase/threonine aldolase" evidence="6">
    <location>
        <begin position="30"/>
        <end position="315"/>
    </location>
</feature>
<protein>
    <recommendedName>
        <fullName evidence="6">Aromatic amino acid beta-eliminating lyase/threonine aldolase domain-containing protein</fullName>
    </recommendedName>
</protein>
<keyword evidence="3" id="KW-0663">Pyridoxal phosphate</keyword>
<dbReference type="InterPro" id="IPR015422">
    <property type="entry name" value="PyrdxlP-dep_Trfase_small"/>
</dbReference>
<evidence type="ECO:0000256" key="5">
    <source>
        <dbReference type="PIRSR" id="PIRSR017617-1"/>
    </source>
</evidence>
<keyword evidence="4" id="KW-0456">Lyase</keyword>
<evidence type="ECO:0000313" key="8">
    <source>
        <dbReference type="Proteomes" id="UP001295423"/>
    </source>
</evidence>
<dbReference type="PIRSF" id="PIRSF017617">
    <property type="entry name" value="Thr_aldolase"/>
    <property type="match status" value="1"/>
</dbReference>
<evidence type="ECO:0000256" key="2">
    <source>
        <dbReference type="ARBA" id="ARBA00006966"/>
    </source>
</evidence>
<dbReference type="EMBL" id="CAKOGP040002313">
    <property type="protein sequence ID" value="CAJ1966901.1"/>
    <property type="molecule type" value="Genomic_DNA"/>
</dbReference>
<dbReference type="GO" id="GO:0006567">
    <property type="term" value="P:L-threonine catabolic process"/>
    <property type="evidence" value="ECO:0007669"/>
    <property type="project" value="TreeGrafter"/>
</dbReference>
<dbReference type="GO" id="GO:0006545">
    <property type="term" value="P:glycine biosynthetic process"/>
    <property type="evidence" value="ECO:0007669"/>
    <property type="project" value="TreeGrafter"/>
</dbReference>
<dbReference type="Pfam" id="PF01212">
    <property type="entry name" value="Beta_elim_lyase"/>
    <property type="match status" value="1"/>
</dbReference>
<dbReference type="InterPro" id="IPR001597">
    <property type="entry name" value="ArAA_b-elim_lyase/Thr_aldolase"/>
</dbReference>
<keyword evidence="8" id="KW-1185">Reference proteome</keyword>
<reference evidence="7" key="1">
    <citation type="submission" date="2023-08" db="EMBL/GenBank/DDBJ databases">
        <authorList>
            <person name="Audoor S."/>
            <person name="Bilcke G."/>
        </authorList>
    </citation>
    <scope>NUCLEOTIDE SEQUENCE</scope>
</reference>
<dbReference type="InterPro" id="IPR015421">
    <property type="entry name" value="PyrdxlP-dep_Trfase_major"/>
</dbReference>
<dbReference type="SUPFAM" id="SSF53383">
    <property type="entry name" value="PLP-dependent transferases"/>
    <property type="match status" value="1"/>
</dbReference>
<sequence length="378" mass="41077">MVRCSPVCRRLIHKLDATKRSICARSMSIDLRSDTVTLPTADMLRTAMEASLGDDVMGEDKTVLELQEYMADLTGKEAALFVPTGTMANLAAILSHCNTRASDIVIGSTSHIALWEGGGAANLGGVHTRQIIEDEDARMDPNDIIDNIFPDADDHCAKTTLLCLENTQNMLGGVALPPSYMSAMGKLAKEHQIKSHVDGARIFNAAIAQDVSAKELCQDIDSISICFSKGLGAPVGSVLVGDSEFIRLAKRARKRLGGGMRQAGVIASMCLYAAQHNIDRLEDDHRRAKMIASELQNAGFFLPRNGQVDTNIVYFGLPADTDISKQEFQMKLESEFHTLLTAGYSKGGELFRLVTHMGIDDEQIEHATDGIVQLAKKI</sequence>
<comment type="caution">
    <text evidence="7">The sequence shown here is derived from an EMBL/GenBank/DDBJ whole genome shotgun (WGS) entry which is preliminary data.</text>
</comment>
<comment type="cofactor">
    <cofactor evidence="1">
        <name>pyridoxal 5'-phosphate</name>
        <dbReference type="ChEBI" id="CHEBI:597326"/>
    </cofactor>
</comment>
<dbReference type="Gene3D" id="3.90.1150.10">
    <property type="entry name" value="Aspartate Aminotransferase, domain 1"/>
    <property type="match status" value="1"/>
</dbReference>
<dbReference type="NCBIfam" id="NF041359">
    <property type="entry name" value="GntG_guanitoxin"/>
    <property type="match status" value="1"/>
</dbReference>
<dbReference type="FunFam" id="3.40.640.10:FF:000030">
    <property type="entry name" value="Low-specificity L-threonine aldolase"/>
    <property type="match status" value="1"/>
</dbReference>
<evidence type="ECO:0000256" key="4">
    <source>
        <dbReference type="ARBA" id="ARBA00023239"/>
    </source>
</evidence>
<dbReference type="GO" id="GO:0005829">
    <property type="term" value="C:cytosol"/>
    <property type="evidence" value="ECO:0007669"/>
    <property type="project" value="TreeGrafter"/>
</dbReference>
<proteinExistence type="inferred from homology"/>
<name>A0AAD2G9L7_9STRA</name>
<comment type="similarity">
    <text evidence="2">Belongs to the threonine aldolase family.</text>
</comment>
<dbReference type="InterPro" id="IPR015424">
    <property type="entry name" value="PyrdxlP-dep_Trfase"/>
</dbReference>
<evidence type="ECO:0000259" key="6">
    <source>
        <dbReference type="Pfam" id="PF01212"/>
    </source>
</evidence>
<feature type="modified residue" description="N6-(pyridoxal phosphate)lysine" evidence="5">
    <location>
        <position position="229"/>
    </location>
</feature>
<dbReference type="GO" id="GO:0008732">
    <property type="term" value="F:L-allo-threonine aldolase activity"/>
    <property type="evidence" value="ECO:0007669"/>
    <property type="project" value="TreeGrafter"/>
</dbReference>
<gene>
    <name evidence="7" type="ORF">CYCCA115_LOCUS22487</name>
</gene>
<dbReference type="PANTHER" id="PTHR48097:SF9">
    <property type="entry name" value="L-THREONINE ALDOLASE"/>
    <property type="match status" value="1"/>
</dbReference>